<feature type="repeat" description="TPR" evidence="1">
    <location>
        <begin position="644"/>
        <end position="677"/>
    </location>
</feature>
<dbReference type="Gene3D" id="1.25.40.10">
    <property type="entry name" value="Tetratricopeptide repeat domain"/>
    <property type="match status" value="3"/>
</dbReference>
<feature type="domain" description="Anaphase-promoting complex subunit 5" evidence="2">
    <location>
        <begin position="312"/>
        <end position="353"/>
    </location>
</feature>
<dbReference type="Pfam" id="PF13181">
    <property type="entry name" value="TPR_8"/>
    <property type="match status" value="1"/>
</dbReference>
<keyword evidence="4" id="KW-1185">Reference proteome</keyword>
<evidence type="ECO:0000259" key="2">
    <source>
        <dbReference type="Pfam" id="PF12862"/>
    </source>
</evidence>
<evidence type="ECO:0000313" key="4">
    <source>
        <dbReference type="Proteomes" id="UP000095401"/>
    </source>
</evidence>
<dbReference type="PANTHER" id="PTHR12558">
    <property type="entry name" value="CELL DIVISION CYCLE 16,23,27"/>
    <property type="match status" value="1"/>
</dbReference>
<feature type="domain" description="Anaphase-promoting complex subunit 5" evidence="2">
    <location>
        <begin position="574"/>
        <end position="605"/>
    </location>
</feature>
<dbReference type="Pfam" id="PF12862">
    <property type="entry name" value="ANAPC5"/>
    <property type="match status" value="3"/>
</dbReference>
<dbReference type="NCBIfam" id="TIGR02917">
    <property type="entry name" value="PEP_TPR_lipo"/>
    <property type="match status" value="1"/>
</dbReference>
<dbReference type="AlphaFoldDB" id="A0A1D8ILK5"/>
<gene>
    <name evidence="3" type="ORF">BI364_04495</name>
</gene>
<dbReference type="PANTHER" id="PTHR12558:SF13">
    <property type="entry name" value="CELL DIVISION CYCLE PROTEIN 27 HOMOLOG"/>
    <property type="match status" value="1"/>
</dbReference>
<feature type="domain" description="Anaphase-promoting complex subunit 5" evidence="2">
    <location>
        <begin position="512"/>
        <end position="541"/>
    </location>
</feature>
<name>A0A1D8ILK5_9GAMM</name>
<dbReference type="SUPFAM" id="SSF48452">
    <property type="entry name" value="TPR-like"/>
    <property type="match status" value="6"/>
</dbReference>
<dbReference type="InterPro" id="IPR014266">
    <property type="entry name" value="PEP-CTERM_TPR_PrsT"/>
</dbReference>
<dbReference type="Proteomes" id="UP000095401">
    <property type="component" value="Chromosome"/>
</dbReference>
<dbReference type="InterPro" id="IPR019734">
    <property type="entry name" value="TPR_rpt"/>
</dbReference>
<dbReference type="EMBL" id="CP017415">
    <property type="protein sequence ID" value="AOU97347.1"/>
    <property type="molecule type" value="Genomic_DNA"/>
</dbReference>
<evidence type="ECO:0000313" key="3">
    <source>
        <dbReference type="EMBL" id="AOU97347.1"/>
    </source>
</evidence>
<feature type="repeat" description="TPR" evidence="1">
    <location>
        <begin position="64"/>
        <end position="97"/>
    </location>
</feature>
<protein>
    <recommendedName>
        <fullName evidence="2">Anaphase-promoting complex subunit 5 domain-containing protein</fullName>
    </recommendedName>
</protein>
<organism evidence="3 4">
    <name type="scientific">Acidihalobacter yilgarnensis</name>
    <dbReference type="NCBI Taxonomy" id="2819280"/>
    <lineage>
        <taxon>Bacteria</taxon>
        <taxon>Pseudomonadati</taxon>
        <taxon>Pseudomonadota</taxon>
        <taxon>Gammaproteobacteria</taxon>
        <taxon>Chromatiales</taxon>
        <taxon>Ectothiorhodospiraceae</taxon>
        <taxon>Acidihalobacter</taxon>
    </lineage>
</organism>
<accession>A0A1D8ILK5</accession>
<dbReference type="InterPro" id="IPR011990">
    <property type="entry name" value="TPR-like_helical_dom_sf"/>
</dbReference>
<evidence type="ECO:0000256" key="1">
    <source>
        <dbReference type="PROSITE-ProRule" id="PRU00339"/>
    </source>
</evidence>
<sequence length="860" mass="92987">MGALLLSLGDPEAAIAQLKQAQKLGATPLEYELPLATALIQISDYKSALAVLHPDQTSSPGQKADIYAAQGDAETGLKNTQKANELYSMALDTDPKNSRALAGQANLALQNSDTILAIKTADRAIAVDSKNAQAWLVKGYAEYDQQRIQNSAESFLKALSIGSPSISPEQIFIAHGKLAQVQIALGQRSEAMANIETMLKVAPHAGYPNYLKGLLAYEMKDYPIAAKHLQIALNSNPYNTNALTLLGASEMAQEQDILAANHLVGALAQNPGDLTARRMLASLQIKSGDNAQAIKTITEGAPPNTAASLILSLFSSPEQAIKTLSNIQASASENSDSNTIRLALAQALMLDHKQGEALSILNDIKNNEHGQLNTLSLKAAAYVREKQFAKAIAIAHDIERRHPNNPDALQLSAAIFTLSNANQQAEQTLASGLKYSPKNTAITNQLGDLKLREGKINGAEKYYKLTISNDAGNLTALMALARISANRNETNAAMKWLERAHTSNPKSIQPILAITQFQLATGHATAALDTIQKAVALAPGNPRILTLMANTQLANHQDENALNTFTTIHQAEPLNPYFSLNMASVQAKLKQWGAAEKTLKEIIKIKPDFIPGLRALALTQWHNKEIKAAFLTTETLSKLPNGKADAAALNGQLYSMSGNYSAAQQAYKEAISIRPSRDLALAAFTVNVRARTKEPEQPLLTWLKSNPADSVVRFALAGYYLTNGDDKSAEQQYQIALKSNPKNPVILNNLAWIRSKYGDQDAIRLADEAHNLDPNNPLISDTYGWILVQFKHPKSALPLLQDAAKKVPSSGTIQYHYAVALADTGNEEKASSILKSIIKNKDNFPEKMAAKSLLKKLEPS</sequence>
<feature type="repeat" description="TPR" evidence="1">
    <location>
        <begin position="710"/>
        <end position="743"/>
    </location>
</feature>
<dbReference type="PROSITE" id="PS50005">
    <property type="entry name" value="TPR"/>
    <property type="match status" value="3"/>
</dbReference>
<dbReference type="SMART" id="SM00028">
    <property type="entry name" value="TPR"/>
    <property type="match status" value="16"/>
</dbReference>
<dbReference type="Pfam" id="PF13432">
    <property type="entry name" value="TPR_16"/>
    <property type="match status" value="1"/>
</dbReference>
<dbReference type="InterPro" id="IPR026000">
    <property type="entry name" value="Apc5_dom"/>
</dbReference>
<keyword evidence="1" id="KW-0802">TPR repeat</keyword>
<dbReference type="Pfam" id="PF13429">
    <property type="entry name" value="TPR_15"/>
    <property type="match status" value="1"/>
</dbReference>
<reference evidence="4" key="1">
    <citation type="submission" date="2016-09" db="EMBL/GenBank/DDBJ databases">
        <title>Acidihalobacter prosperus F5.</title>
        <authorList>
            <person name="Khaleque H.N."/>
            <person name="Ramsay J.P."/>
            <person name="Kaksonen A.H."/>
            <person name="Boxall N.J."/>
            <person name="Watkin E.L.J."/>
        </authorList>
    </citation>
    <scope>NUCLEOTIDE SEQUENCE [LARGE SCALE GENOMIC DNA]</scope>
    <source>
        <strain evidence="4">F5</strain>
    </source>
</reference>
<dbReference type="KEGG" id="aprs:BI364_04495"/>
<proteinExistence type="predicted"/>